<reference evidence="7" key="1">
    <citation type="submission" date="2020-11" db="EMBL/GenBank/DDBJ databases">
        <authorList>
            <person name="Tran Van P."/>
        </authorList>
    </citation>
    <scope>NUCLEOTIDE SEQUENCE</scope>
</reference>
<dbReference type="GO" id="GO:0006270">
    <property type="term" value="P:DNA replication initiation"/>
    <property type="evidence" value="ECO:0007669"/>
    <property type="project" value="TreeGrafter"/>
</dbReference>
<dbReference type="EMBL" id="OC967958">
    <property type="protein sequence ID" value="CAD7666257.1"/>
    <property type="molecule type" value="Genomic_DNA"/>
</dbReference>
<proteinExistence type="inferred from homology"/>
<evidence type="ECO:0000256" key="1">
    <source>
        <dbReference type="ARBA" id="ARBA00004123"/>
    </source>
</evidence>
<feature type="domain" description="DNA polymerase alpha/delta/epsilon subunit B" evidence="6">
    <location>
        <begin position="1"/>
        <end position="77"/>
    </location>
</feature>
<dbReference type="Gene3D" id="3.60.21.60">
    <property type="match status" value="1"/>
</dbReference>
<gene>
    <name evidence="7" type="ORF">ONB1V03_LOCUS22759</name>
</gene>
<evidence type="ECO:0000256" key="2">
    <source>
        <dbReference type="ARBA" id="ARBA00007299"/>
    </source>
</evidence>
<evidence type="ECO:0000256" key="5">
    <source>
        <dbReference type="ARBA" id="ARBA00023242"/>
    </source>
</evidence>
<evidence type="ECO:0000256" key="4">
    <source>
        <dbReference type="ARBA" id="ARBA00022705"/>
    </source>
</evidence>
<dbReference type="InterPro" id="IPR007185">
    <property type="entry name" value="DNA_pol_a/d/e_bsu"/>
</dbReference>
<protein>
    <recommendedName>
        <fullName evidence="3">DNA polymerase alpha subunit B</fullName>
    </recommendedName>
</protein>
<dbReference type="PANTHER" id="PTHR23061:SF12">
    <property type="entry name" value="DNA POLYMERASE ALPHA SUBUNIT B"/>
    <property type="match status" value="1"/>
</dbReference>
<keyword evidence="8" id="KW-1185">Reference proteome</keyword>
<evidence type="ECO:0000259" key="6">
    <source>
        <dbReference type="Pfam" id="PF04042"/>
    </source>
</evidence>
<evidence type="ECO:0000313" key="7">
    <source>
        <dbReference type="EMBL" id="CAD7666257.1"/>
    </source>
</evidence>
<dbReference type="OrthoDB" id="336885at2759"/>
<comment type="similarity">
    <text evidence="2">Belongs to the DNA polymerase alpha subunit B family.</text>
</comment>
<keyword evidence="4" id="KW-0235">DNA replication</keyword>
<sequence>MTSTDVLLHLSKEEISAGQNIERLSRLCKHIVNQRNFYPIFPPNPDVNVEFTKYDFLRLPVSPHILILPSDLKEFVKNISRAVVINTGRLSKSKYTRIRVDPIDQKSFNGSLESYTNVEIIKMKD</sequence>
<dbReference type="PANTHER" id="PTHR23061">
    <property type="entry name" value="DNA POLYMERASE 2 ALPHA 70 KDA SUBUNIT"/>
    <property type="match status" value="1"/>
</dbReference>
<accession>A0A7R9MVX4</accession>
<organism evidence="7">
    <name type="scientific">Oppiella nova</name>
    <dbReference type="NCBI Taxonomy" id="334625"/>
    <lineage>
        <taxon>Eukaryota</taxon>
        <taxon>Metazoa</taxon>
        <taxon>Ecdysozoa</taxon>
        <taxon>Arthropoda</taxon>
        <taxon>Chelicerata</taxon>
        <taxon>Arachnida</taxon>
        <taxon>Acari</taxon>
        <taxon>Acariformes</taxon>
        <taxon>Sarcoptiformes</taxon>
        <taxon>Oribatida</taxon>
        <taxon>Brachypylina</taxon>
        <taxon>Oppioidea</taxon>
        <taxon>Oppiidae</taxon>
        <taxon>Oppiella</taxon>
    </lineage>
</organism>
<comment type="subcellular location">
    <subcellularLocation>
        <location evidence="1">Nucleus</location>
    </subcellularLocation>
</comment>
<dbReference type="Proteomes" id="UP000728032">
    <property type="component" value="Unassembled WGS sequence"/>
</dbReference>
<evidence type="ECO:0000313" key="8">
    <source>
        <dbReference type="Proteomes" id="UP000728032"/>
    </source>
</evidence>
<dbReference type="Pfam" id="PF04042">
    <property type="entry name" value="DNA_pol_E_B"/>
    <property type="match status" value="1"/>
</dbReference>
<dbReference type="GO" id="GO:0003677">
    <property type="term" value="F:DNA binding"/>
    <property type="evidence" value="ECO:0007669"/>
    <property type="project" value="InterPro"/>
</dbReference>
<name>A0A7R9MVX4_9ACAR</name>
<dbReference type="AlphaFoldDB" id="A0A7R9MVX4"/>
<dbReference type="GO" id="GO:0005658">
    <property type="term" value="C:alpha DNA polymerase:primase complex"/>
    <property type="evidence" value="ECO:0007669"/>
    <property type="project" value="TreeGrafter"/>
</dbReference>
<keyword evidence="5" id="KW-0539">Nucleus</keyword>
<dbReference type="InterPro" id="IPR016722">
    <property type="entry name" value="DNA_pol_alpha_bsu"/>
</dbReference>
<evidence type="ECO:0000256" key="3">
    <source>
        <dbReference type="ARBA" id="ARBA00018596"/>
    </source>
</evidence>
<dbReference type="EMBL" id="CAJPVJ010053133">
    <property type="protein sequence ID" value="CAG2183338.1"/>
    <property type="molecule type" value="Genomic_DNA"/>
</dbReference>